<evidence type="ECO:0000313" key="2">
    <source>
        <dbReference type="Proteomes" id="UP000183413"/>
    </source>
</evidence>
<dbReference type="InterPro" id="IPR029787">
    <property type="entry name" value="Nucleotide_cyclase"/>
</dbReference>
<dbReference type="InParanoid" id="A0A1I5U7Y0"/>
<dbReference type="Proteomes" id="UP000183413">
    <property type="component" value="Unassembled WGS sequence"/>
</dbReference>
<dbReference type="RefSeq" id="WP_075024139.1">
    <property type="nucleotide sequence ID" value="NZ_FOVH01000019.1"/>
</dbReference>
<evidence type="ECO:0000313" key="1">
    <source>
        <dbReference type="EMBL" id="SFP91374.1"/>
    </source>
</evidence>
<gene>
    <name evidence="1" type="ORF">SAMN04489713_11978</name>
</gene>
<dbReference type="SUPFAM" id="SSF55073">
    <property type="entry name" value="Nucleotide cyclase"/>
    <property type="match status" value="1"/>
</dbReference>
<dbReference type="eggNOG" id="COG2114">
    <property type="taxonomic scope" value="Bacteria"/>
</dbReference>
<keyword evidence="2" id="KW-1185">Reference proteome</keyword>
<dbReference type="Gene3D" id="3.30.70.1230">
    <property type="entry name" value="Nucleotide cyclase"/>
    <property type="match status" value="1"/>
</dbReference>
<dbReference type="STRING" id="1993.SAMN04489713_11978"/>
<evidence type="ECO:0008006" key="3">
    <source>
        <dbReference type="Google" id="ProtNLM"/>
    </source>
</evidence>
<dbReference type="EMBL" id="FOVH01000019">
    <property type="protein sequence ID" value="SFP91374.1"/>
    <property type="molecule type" value="Genomic_DNA"/>
</dbReference>
<accession>A0A1I5U7Y0</accession>
<name>A0A1I5U7Y0_9ACTN</name>
<dbReference type="AlphaFoldDB" id="A0A1I5U7Y0"/>
<protein>
    <recommendedName>
        <fullName evidence="3">Guanylate cyclase domain-containing protein</fullName>
    </recommendedName>
</protein>
<proteinExistence type="predicted"/>
<reference evidence="1 2" key="1">
    <citation type="submission" date="2016-10" db="EMBL/GenBank/DDBJ databases">
        <authorList>
            <person name="de Groot N.N."/>
        </authorList>
    </citation>
    <scope>NUCLEOTIDE SEQUENCE [LARGE SCALE GENOMIC DNA]</scope>
    <source>
        <strain evidence="1 2">DSM 43067</strain>
    </source>
</reference>
<organism evidence="1 2">
    <name type="scientific">Actinomadura madurae</name>
    <dbReference type="NCBI Taxonomy" id="1993"/>
    <lineage>
        <taxon>Bacteria</taxon>
        <taxon>Bacillati</taxon>
        <taxon>Actinomycetota</taxon>
        <taxon>Actinomycetes</taxon>
        <taxon>Streptosporangiales</taxon>
        <taxon>Thermomonosporaceae</taxon>
        <taxon>Actinomadura</taxon>
    </lineage>
</organism>
<sequence>MAVVPTSVPEPQVPERPADIRLTFRLLLAVDIQGYSLRTPRMQVAAQLDLLDAMERAAADAGLDRAAWAQQVAGDGVLAVLPDDADIVTVTGVFAPALERALAALEERGAPGRRLRVRLALHHGALIIGWPAVLGPAGHAPVVVSRLLDARPVRRYLDAHPERNVALIVSEPIFRDVVDSGLCALPPTLFRQVRTVIKGVQYAGWLYDPGPSRCDPCGLCSA</sequence>